<dbReference type="PROSITE" id="PS50887">
    <property type="entry name" value="GGDEF"/>
    <property type="match status" value="1"/>
</dbReference>
<feature type="transmembrane region" description="Helical" evidence="5">
    <location>
        <begin position="45"/>
        <end position="66"/>
    </location>
</feature>
<evidence type="ECO:0000259" key="6">
    <source>
        <dbReference type="PROSITE" id="PS50887"/>
    </source>
</evidence>
<feature type="transmembrane region" description="Helical" evidence="5">
    <location>
        <begin position="125"/>
        <end position="143"/>
    </location>
</feature>
<dbReference type="CDD" id="cd01949">
    <property type="entry name" value="GGDEF"/>
    <property type="match status" value="1"/>
</dbReference>
<comment type="cofactor">
    <cofactor evidence="1">
        <name>Mg(2+)</name>
        <dbReference type="ChEBI" id="CHEBI:18420"/>
    </cofactor>
</comment>
<dbReference type="InterPro" id="IPR029787">
    <property type="entry name" value="Nucleotide_cyclase"/>
</dbReference>
<dbReference type="NCBIfam" id="TIGR00254">
    <property type="entry name" value="GGDEF"/>
    <property type="match status" value="1"/>
</dbReference>
<keyword evidence="5" id="KW-0812">Transmembrane</keyword>
<accession>A0AA42SPB8</accession>
<evidence type="ECO:0000256" key="1">
    <source>
        <dbReference type="ARBA" id="ARBA00001946"/>
    </source>
</evidence>
<dbReference type="GO" id="GO:0005886">
    <property type="term" value="C:plasma membrane"/>
    <property type="evidence" value="ECO:0007669"/>
    <property type="project" value="UniProtKB-SubCell"/>
</dbReference>
<dbReference type="SMART" id="SM00267">
    <property type="entry name" value="GGDEF"/>
    <property type="match status" value="1"/>
</dbReference>
<feature type="transmembrane region" description="Helical" evidence="5">
    <location>
        <begin position="103"/>
        <end position="120"/>
    </location>
</feature>
<dbReference type="Gene3D" id="3.30.70.270">
    <property type="match status" value="1"/>
</dbReference>
<dbReference type="PANTHER" id="PTHR45138:SF9">
    <property type="entry name" value="DIGUANYLATE CYCLASE DGCM-RELATED"/>
    <property type="match status" value="1"/>
</dbReference>
<evidence type="ECO:0000256" key="2">
    <source>
        <dbReference type="ARBA" id="ARBA00004533"/>
    </source>
</evidence>
<protein>
    <recommendedName>
        <fullName evidence="3">diguanylate cyclase</fullName>
        <ecNumber evidence="3">2.7.7.65</ecNumber>
    </recommendedName>
</protein>
<dbReference type="InterPro" id="IPR050469">
    <property type="entry name" value="Diguanylate_Cyclase"/>
</dbReference>
<keyword evidence="5" id="KW-1133">Transmembrane helix</keyword>
<dbReference type="SUPFAM" id="SSF55073">
    <property type="entry name" value="Nucleotide cyclase"/>
    <property type="match status" value="1"/>
</dbReference>
<evidence type="ECO:0000313" key="7">
    <source>
        <dbReference type="EMBL" id="MDH1053340.1"/>
    </source>
</evidence>
<organism evidence="7 8">
    <name type="scientific">Aquipseudomonas alcaligenes</name>
    <name type="common">Pseudomonas alcaligenes</name>
    <dbReference type="NCBI Taxonomy" id="43263"/>
    <lineage>
        <taxon>Bacteria</taxon>
        <taxon>Pseudomonadati</taxon>
        <taxon>Pseudomonadota</taxon>
        <taxon>Gammaproteobacteria</taxon>
        <taxon>Pseudomonadales</taxon>
        <taxon>Pseudomonadaceae</taxon>
        <taxon>Aquipseudomonas</taxon>
    </lineage>
</organism>
<feature type="domain" description="GGDEF" evidence="6">
    <location>
        <begin position="232"/>
        <end position="364"/>
    </location>
</feature>
<dbReference type="Proteomes" id="UP001158730">
    <property type="component" value="Unassembled WGS sequence"/>
</dbReference>
<reference evidence="7" key="1">
    <citation type="submission" date="2022-09" db="EMBL/GenBank/DDBJ databases">
        <title>Intensive care unit water sources are persistently colonized with multi-drug resistant bacteria and are the site of extensive horizontal gene transfer of antibiotic resistance genes.</title>
        <authorList>
            <person name="Diorio-Toth L."/>
        </authorList>
    </citation>
    <scope>NUCLEOTIDE SEQUENCE</scope>
    <source>
        <strain evidence="7">GD03990</strain>
    </source>
</reference>
<dbReference type="Pfam" id="PF00990">
    <property type="entry name" value="GGDEF"/>
    <property type="match status" value="1"/>
</dbReference>
<gene>
    <name evidence="7" type="ORF">N5C05_01045</name>
</gene>
<evidence type="ECO:0000256" key="3">
    <source>
        <dbReference type="ARBA" id="ARBA00012528"/>
    </source>
</evidence>
<dbReference type="FunFam" id="3.30.70.270:FF:000001">
    <property type="entry name" value="Diguanylate cyclase domain protein"/>
    <property type="match status" value="1"/>
</dbReference>
<keyword evidence="7" id="KW-0548">Nucleotidyltransferase</keyword>
<keyword evidence="5" id="KW-0472">Membrane</keyword>
<dbReference type="EC" id="2.7.7.65" evidence="3"/>
<dbReference type="PANTHER" id="PTHR45138">
    <property type="entry name" value="REGULATORY COMPONENTS OF SENSORY TRANSDUCTION SYSTEM"/>
    <property type="match status" value="1"/>
</dbReference>
<keyword evidence="7" id="KW-0808">Transferase</keyword>
<dbReference type="InterPro" id="IPR000160">
    <property type="entry name" value="GGDEF_dom"/>
</dbReference>
<dbReference type="RefSeq" id="WP_280052585.1">
    <property type="nucleotide sequence ID" value="NZ_JAOBYN010000001.1"/>
</dbReference>
<evidence type="ECO:0000256" key="4">
    <source>
        <dbReference type="ARBA" id="ARBA00034247"/>
    </source>
</evidence>
<feature type="transmembrane region" description="Helical" evidence="5">
    <location>
        <begin position="20"/>
        <end position="39"/>
    </location>
</feature>
<feature type="transmembrane region" description="Helical" evidence="5">
    <location>
        <begin position="155"/>
        <end position="177"/>
    </location>
</feature>
<dbReference type="InterPro" id="IPR043128">
    <property type="entry name" value="Rev_trsase/Diguanyl_cyclase"/>
</dbReference>
<proteinExistence type="predicted"/>
<feature type="transmembrane region" description="Helical" evidence="5">
    <location>
        <begin position="78"/>
        <end position="97"/>
    </location>
</feature>
<comment type="subcellular location">
    <subcellularLocation>
        <location evidence="2">Cell inner membrane</location>
    </subcellularLocation>
</comment>
<evidence type="ECO:0000313" key="8">
    <source>
        <dbReference type="Proteomes" id="UP001158730"/>
    </source>
</evidence>
<dbReference type="GO" id="GO:0052621">
    <property type="term" value="F:diguanylate cyclase activity"/>
    <property type="evidence" value="ECO:0007669"/>
    <property type="project" value="UniProtKB-EC"/>
</dbReference>
<name>A0AA42SPB8_AQUAC</name>
<dbReference type="AlphaFoldDB" id="A0AA42SPB8"/>
<comment type="catalytic activity">
    <reaction evidence="4">
        <text>2 GTP = 3',3'-c-di-GMP + 2 diphosphate</text>
        <dbReference type="Rhea" id="RHEA:24898"/>
        <dbReference type="ChEBI" id="CHEBI:33019"/>
        <dbReference type="ChEBI" id="CHEBI:37565"/>
        <dbReference type="ChEBI" id="CHEBI:58805"/>
        <dbReference type="EC" id="2.7.7.65"/>
    </reaction>
</comment>
<dbReference type="EMBL" id="JAOBYN010000001">
    <property type="protein sequence ID" value="MDH1053340.1"/>
    <property type="molecule type" value="Genomic_DNA"/>
</dbReference>
<comment type="caution">
    <text evidence="7">The sequence shown here is derived from an EMBL/GenBank/DDBJ whole genome shotgun (WGS) entry which is preliminary data.</text>
</comment>
<evidence type="ECO:0000256" key="5">
    <source>
        <dbReference type="SAM" id="Phobius"/>
    </source>
</evidence>
<sequence length="370" mass="41748">MISEAALPKDPHQQLRVQRFLMSLAMYVLACVPQGVSLYNDISPAWVMATWLVIAVLTNLGFFLLFHTGLNLRLRDPSMTMAQMVAAIAMVLFTQTYAGEARGAHLVVLLIIMVFGCFRLHTRQLLALSLLTIVAYGLTLPLIERIEGERFNLAVEMVLWCSFSAFLPFISVLGGNISELRKKLMSSNAQLQEVLQQVTELATHDELTGVYNRRYLLEMLNHEKNRTDRGGAGFCVCILDLDYFKRINDTYGHSVGDEVLRNFAHTVQPLLRSTDFFARYGGEEFLLFLPQTSLEMAQHCVKRIQDALAEARFAGLPDEVRVTASIGVAQYYLQESVAGLIERADKALYRAKQNGRDRMELAPFHRPILI</sequence>